<evidence type="ECO:0000256" key="4">
    <source>
        <dbReference type="ARBA" id="ARBA00023136"/>
    </source>
</evidence>
<dbReference type="PROSITE" id="PS50262">
    <property type="entry name" value="G_PROTEIN_RECEP_F1_2"/>
    <property type="match status" value="1"/>
</dbReference>
<dbReference type="PANTHER" id="PTHR46641:SF2">
    <property type="entry name" value="FMRFAMIDE RECEPTOR"/>
    <property type="match status" value="1"/>
</dbReference>
<dbReference type="Gene3D" id="1.20.1070.10">
    <property type="entry name" value="Rhodopsin 7-helix transmembrane proteins"/>
    <property type="match status" value="1"/>
</dbReference>
<feature type="transmembrane region" description="Helical" evidence="7">
    <location>
        <begin position="383"/>
        <end position="405"/>
    </location>
</feature>
<dbReference type="InterPro" id="IPR017452">
    <property type="entry name" value="GPCR_Rhodpsn_7TM"/>
</dbReference>
<feature type="region of interest" description="Disordered" evidence="6">
    <location>
        <begin position="264"/>
        <end position="333"/>
    </location>
</feature>
<name>A0A1S3JTR1_LINAN</name>
<dbReference type="OrthoDB" id="10011262at2759"/>
<dbReference type="SMART" id="SM01381">
    <property type="entry name" value="7TM_GPCR_Srsx"/>
    <property type="match status" value="1"/>
</dbReference>
<feature type="transmembrane region" description="Helical" evidence="7">
    <location>
        <begin position="343"/>
        <end position="363"/>
    </location>
</feature>
<keyword evidence="4 7" id="KW-0472">Membrane</keyword>
<evidence type="ECO:0000256" key="5">
    <source>
        <dbReference type="RuleBase" id="RU000688"/>
    </source>
</evidence>
<feature type="domain" description="G-protein coupled receptors family 1 profile" evidence="8">
    <location>
        <begin position="56"/>
        <end position="402"/>
    </location>
</feature>
<keyword evidence="3 7" id="KW-1133">Transmembrane helix</keyword>
<protein>
    <submittedName>
        <fullName evidence="10">FMRFamide receptor-like</fullName>
    </submittedName>
</protein>
<comment type="similarity">
    <text evidence="5">Belongs to the G-protein coupled receptor 1 family.</text>
</comment>
<evidence type="ECO:0000313" key="9">
    <source>
        <dbReference type="Proteomes" id="UP000085678"/>
    </source>
</evidence>
<dbReference type="InParanoid" id="A0A1S3JTR1"/>
<dbReference type="CDD" id="cd14978">
    <property type="entry name" value="7tmA_FMRFamide_R-like"/>
    <property type="match status" value="1"/>
</dbReference>
<proteinExistence type="inferred from homology"/>
<dbReference type="KEGG" id="lak:106175846"/>
<evidence type="ECO:0000313" key="10">
    <source>
        <dbReference type="RefSeq" id="XP_013413454.1"/>
    </source>
</evidence>
<dbReference type="GO" id="GO:0016020">
    <property type="term" value="C:membrane"/>
    <property type="evidence" value="ECO:0007669"/>
    <property type="project" value="UniProtKB-SubCell"/>
</dbReference>
<keyword evidence="5" id="KW-0807">Transducer</keyword>
<feature type="transmembrane region" description="Helical" evidence="7">
    <location>
        <begin position="124"/>
        <end position="145"/>
    </location>
</feature>
<dbReference type="Pfam" id="PF00001">
    <property type="entry name" value="7tm_1"/>
    <property type="match status" value="1"/>
</dbReference>
<accession>A0A1S3JTR1</accession>
<comment type="subcellular location">
    <subcellularLocation>
        <location evidence="1">Membrane</location>
    </subcellularLocation>
</comment>
<gene>
    <name evidence="10" type="primary">LOC106175846</name>
</gene>
<evidence type="ECO:0000256" key="7">
    <source>
        <dbReference type="SAM" id="Phobius"/>
    </source>
</evidence>
<sequence>MWSYALSVTDGEDSGAMVNISPGCNSSQTRDEVYETYTFYMDTVVVGTMVYMGIILNMLVFAVLWKERTKSSSFLYLLALSVTDTFYLIHCMLFQVFRSIFPYTGSWEEYASAWPYIEPYEFPLGMMALTASNWIVASVAIDRFIVVRFPLKARIWCSVRRTKLQLLVIVIVDVVVNSVWFFRQCTVERWDHCTNSTVPVVVPYAIGATEAGRIAHTSIFLTLVFAIPIVTMMVVNILLVYTLNKQRKKIHAMTHVLFHSKKLGQSEPDRDNLNQNNSDDLNSSSGTEENSNLSHSDPNGAESGQSDQGQNTETTPLLRMSRDETSSEESPMITARQKYERKITMMLIIIILQNLLCLTPVFIDHILFSITTIDKISRGHKFFSVFANMLVALNSSIDFFIYCCFVASMRKRFTQVLCSWGRFSKKYRISSYGTTNHR</sequence>
<keyword evidence="5" id="KW-0297">G-protein coupled receptor</keyword>
<reference evidence="10" key="1">
    <citation type="submission" date="2025-08" db="UniProtKB">
        <authorList>
            <consortium name="RefSeq"/>
        </authorList>
    </citation>
    <scope>IDENTIFICATION</scope>
    <source>
        <tissue evidence="10">Gonads</tissue>
    </source>
</reference>
<evidence type="ECO:0000256" key="1">
    <source>
        <dbReference type="ARBA" id="ARBA00004370"/>
    </source>
</evidence>
<dbReference type="SUPFAM" id="SSF81321">
    <property type="entry name" value="Family A G protein-coupled receptor-like"/>
    <property type="match status" value="1"/>
</dbReference>
<dbReference type="AlphaFoldDB" id="A0A1S3JTR1"/>
<dbReference type="GeneID" id="106175846"/>
<dbReference type="PROSITE" id="PS00237">
    <property type="entry name" value="G_PROTEIN_RECEP_F1_1"/>
    <property type="match status" value="1"/>
</dbReference>
<dbReference type="PANTHER" id="PTHR46641">
    <property type="entry name" value="FMRFAMIDE RECEPTOR-RELATED"/>
    <property type="match status" value="1"/>
</dbReference>
<feature type="transmembrane region" description="Helical" evidence="7">
    <location>
        <begin position="166"/>
        <end position="182"/>
    </location>
</feature>
<dbReference type="Proteomes" id="UP000085678">
    <property type="component" value="Unplaced"/>
</dbReference>
<evidence type="ECO:0000256" key="3">
    <source>
        <dbReference type="ARBA" id="ARBA00022989"/>
    </source>
</evidence>
<dbReference type="PRINTS" id="PR00237">
    <property type="entry name" value="GPCRRHODOPSN"/>
</dbReference>
<feature type="transmembrane region" description="Helical" evidence="7">
    <location>
        <begin position="44"/>
        <end position="65"/>
    </location>
</feature>
<evidence type="ECO:0000259" key="8">
    <source>
        <dbReference type="PROSITE" id="PS50262"/>
    </source>
</evidence>
<evidence type="ECO:0000256" key="2">
    <source>
        <dbReference type="ARBA" id="ARBA00022692"/>
    </source>
</evidence>
<keyword evidence="5" id="KW-0675">Receptor</keyword>
<dbReference type="RefSeq" id="XP_013413454.1">
    <property type="nucleotide sequence ID" value="XM_013558000.2"/>
</dbReference>
<dbReference type="GO" id="GO:0004930">
    <property type="term" value="F:G protein-coupled receptor activity"/>
    <property type="evidence" value="ECO:0007669"/>
    <property type="project" value="UniProtKB-KW"/>
</dbReference>
<dbReference type="InterPro" id="IPR052954">
    <property type="entry name" value="GPCR-Ligand_Int"/>
</dbReference>
<feature type="compositionally biased region" description="Low complexity" evidence="6">
    <location>
        <begin position="273"/>
        <end position="285"/>
    </location>
</feature>
<organism evidence="9 10">
    <name type="scientific">Lingula anatina</name>
    <name type="common">Brachiopod</name>
    <name type="synonym">Lingula unguis</name>
    <dbReference type="NCBI Taxonomy" id="7574"/>
    <lineage>
        <taxon>Eukaryota</taxon>
        <taxon>Metazoa</taxon>
        <taxon>Spiralia</taxon>
        <taxon>Lophotrochozoa</taxon>
        <taxon>Brachiopoda</taxon>
        <taxon>Linguliformea</taxon>
        <taxon>Lingulata</taxon>
        <taxon>Lingulida</taxon>
        <taxon>Linguloidea</taxon>
        <taxon>Lingulidae</taxon>
        <taxon>Lingula</taxon>
    </lineage>
</organism>
<keyword evidence="9" id="KW-1185">Reference proteome</keyword>
<feature type="compositionally biased region" description="Polar residues" evidence="6">
    <location>
        <begin position="286"/>
        <end position="315"/>
    </location>
</feature>
<keyword evidence="2 5" id="KW-0812">Transmembrane</keyword>
<evidence type="ECO:0000256" key="6">
    <source>
        <dbReference type="SAM" id="MobiDB-lite"/>
    </source>
</evidence>
<feature type="transmembrane region" description="Helical" evidence="7">
    <location>
        <begin position="219"/>
        <end position="243"/>
    </location>
</feature>
<feature type="transmembrane region" description="Helical" evidence="7">
    <location>
        <begin position="74"/>
        <end position="97"/>
    </location>
</feature>
<dbReference type="InterPro" id="IPR000276">
    <property type="entry name" value="GPCR_Rhodpsn"/>
</dbReference>